<accession>A0A2A2EUD5</accession>
<keyword evidence="3" id="KW-0874">Quinone</keyword>
<gene>
    <name evidence="4" type="ORF">CK501_15030</name>
</gene>
<comment type="catalytic activity">
    <reaction evidence="3">
        <text>a quinone + NADH + 5 H(+)(in) = a quinol + NAD(+) + 4 H(+)(out)</text>
        <dbReference type="Rhea" id="RHEA:57888"/>
        <dbReference type="ChEBI" id="CHEBI:15378"/>
        <dbReference type="ChEBI" id="CHEBI:24646"/>
        <dbReference type="ChEBI" id="CHEBI:57540"/>
        <dbReference type="ChEBI" id="CHEBI:57945"/>
        <dbReference type="ChEBI" id="CHEBI:132124"/>
    </reaction>
</comment>
<comment type="function">
    <text evidence="3">NDH-1 shuttles electrons from NADH, via FMN and iron-sulfur (Fe-S) centers, to quinones in the respiratory chain. Couples the redox reaction to proton translocation (for every two electrons transferred, four hydrogen ions are translocated across the cytoplasmic membrane), and thus conserves the redox energy in a proton gradient.</text>
</comment>
<feature type="transmembrane region" description="Helical" evidence="3">
    <location>
        <begin position="55"/>
        <end position="76"/>
    </location>
</feature>
<protein>
    <recommendedName>
        <fullName evidence="1 3">NADH-quinone oxidoreductase subunit J</fullName>
        <ecNumber evidence="3">7.1.1.-</ecNumber>
    </recommendedName>
</protein>
<evidence type="ECO:0000256" key="1">
    <source>
        <dbReference type="ARBA" id="ARBA00019907"/>
    </source>
</evidence>
<evidence type="ECO:0000313" key="4">
    <source>
        <dbReference type="EMBL" id="PAU77031.1"/>
    </source>
</evidence>
<keyword evidence="5" id="KW-1185">Reference proteome</keyword>
<feature type="transmembrane region" description="Helical" evidence="3">
    <location>
        <begin position="96"/>
        <end position="122"/>
    </location>
</feature>
<dbReference type="EC" id="7.1.1.-" evidence="3"/>
<dbReference type="Gene3D" id="1.20.120.1200">
    <property type="entry name" value="NADH-ubiquinone/plastoquinone oxidoreductase chain 6, subunit NuoJ"/>
    <property type="match status" value="1"/>
</dbReference>
<dbReference type="RefSeq" id="WP_095618566.1">
    <property type="nucleotide sequence ID" value="NZ_NSKD01000010.1"/>
</dbReference>
<keyword evidence="3" id="KW-1003">Cell membrane</keyword>
<comment type="subcellular location">
    <subcellularLocation>
        <location evidence="3">Cell membrane</location>
        <topology evidence="3">Multi-pass membrane protein</topology>
    </subcellularLocation>
</comment>
<proteinExistence type="inferred from homology"/>
<keyword evidence="3" id="KW-0812">Transmembrane</keyword>
<sequence length="178" mass="18609">MGAQAFFLAVFGLAAIGFGVAVFRTSSMVRSALALLFSQTAVGCMFLVMQTEFLGVLQIMMMATEMSIMAIFMVMFMMDPGGLGGMDMTHQKRFSIGAGVVAAGAAIAVALLADWGAVTAQAPDAAMQTRELGHELLGRSMLIFETAGVTILTAMIAATAVAIPVQNLASKDDKEVSQ</sequence>
<keyword evidence="3" id="KW-0472">Membrane</keyword>
<keyword evidence="3" id="KW-0520">NAD</keyword>
<dbReference type="Proteomes" id="UP000218896">
    <property type="component" value="Unassembled WGS sequence"/>
</dbReference>
<comment type="similarity">
    <text evidence="3">Belongs to the complex I subunit 6 family.</text>
</comment>
<dbReference type="GO" id="GO:0048038">
    <property type="term" value="F:quinone binding"/>
    <property type="evidence" value="ECO:0007669"/>
    <property type="project" value="UniProtKB-UniRule"/>
</dbReference>
<comment type="caution">
    <text evidence="4">The sequence shown here is derived from an EMBL/GenBank/DDBJ whole genome shotgun (WGS) entry which is preliminary data.</text>
</comment>
<feature type="transmembrane region" description="Helical" evidence="3">
    <location>
        <begin position="6"/>
        <end position="25"/>
    </location>
</feature>
<dbReference type="GO" id="GO:0005886">
    <property type="term" value="C:plasma membrane"/>
    <property type="evidence" value="ECO:0007669"/>
    <property type="project" value="UniProtKB-SubCell"/>
</dbReference>
<evidence type="ECO:0000256" key="2">
    <source>
        <dbReference type="ARBA" id="ARBA00025811"/>
    </source>
</evidence>
<evidence type="ECO:0000256" key="3">
    <source>
        <dbReference type="RuleBase" id="RU004429"/>
    </source>
</evidence>
<dbReference type="GO" id="GO:0008137">
    <property type="term" value="F:NADH dehydrogenase (ubiquinone) activity"/>
    <property type="evidence" value="ECO:0007669"/>
    <property type="project" value="UniProtKB-UniRule"/>
</dbReference>
<keyword evidence="3" id="KW-1133">Transmembrane helix</keyword>
<dbReference type="OrthoDB" id="1448436at2"/>
<comment type="subunit">
    <text evidence="2">Composed of 13 different subunits. Subunits NuoA, H, J, K, L, M, N constitute the membrane sector of the complex.</text>
</comment>
<feature type="transmembrane region" description="Helical" evidence="3">
    <location>
        <begin position="142"/>
        <end position="165"/>
    </location>
</feature>
<dbReference type="AlphaFoldDB" id="A0A2A2EUD5"/>
<dbReference type="InterPro" id="IPR001457">
    <property type="entry name" value="NADH_UbQ/plastoQ_OxRdtase_su6"/>
</dbReference>
<dbReference type="InterPro" id="IPR042106">
    <property type="entry name" value="Nuo/plastoQ_OxRdtase_6_NuoJ"/>
</dbReference>
<dbReference type="Pfam" id="PF00499">
    <property type="entry name" value="Oxidored_q3"/>
    <property type="match status" value="1"/>
</dbReference>
<name>A0A2A2EUD5_9GAMM</name>
<dbReference type="EMBL" id="NSKD01000010">
    <property type="protein sequence ID" value="PAU77031.1"/>
    <property type="molecule type" value="Genomic_DNA"/>
</dbReference>
<feature type="transmembrane region" description="Helical" evidence="3">
    <location>
        <begin position="32"/>
        <end position="49"/>
    </location>
</feature>
<reference evidence="4 5" key="1">
    <citation type="submission" date="2017-08" db="EMBL/GenBank/DDBJ databases">
        <title>Halovibrio sewagensis sp. nov., isolated from wastewater of high salinity.</title>
        <authorList>
            <person name="Dong X."/>
            <person name="Zhang G."/>
        </authorList>
    </citation>
    <scope>NUCLEOTIDE SEQUENCE [LARGE SCALE GENOMIC DNA]</scope>
    <source>
        <strain evidence="4 5">YL5-2</strain>
    </source>
</reference>
<evidence type="ECO:0000313" key="5">
    <source>
        <dbReference type="Proteomes" id="UP000218896"/>
    </source>
</evidence>
<organism evidence="4 5">
    <name type="scientific">Halovibrio salipaludis</name>
    <dbReference type="NCBI Taxonomy" id="2032626"/>
    <lineage>
        <taxon>Bacteria</taxon>
        <taxon>Pseudomonadati</taxon>
        <taxon>Pseudomonadota</taxon>
        <taxon>Gammaproteobacteria</taxon>
        <taxon>Oceanospirillales</taxon>
        <taxon>Halomonadaceae</taxon>
        <taxon>Halovibrio</taxon>
    </lineage>
</organism>